<name>A0A316EBA1_9FLAO</name>
<dbReference type="Gene3D" id="1.10.260.40">
    <property type="entry name" value="lambda repressor-like DNA-binding domains"/>
    <property type="match status" value="1"/>
</dbReference>
<evidence type="ECO:0000313" key="5">
    <source>
        <dbReference type="EMBL" id="MBD1262354.1"/>
    </source>
</evidence>
<dbReference type="EMBL" id="JACWLN010000010">
    <property type="protein sequence ID" value="MBD1262354.1"/>
    <property type="molecule type" value="Genomic_DNA"/>
</dbReference>
<dbReference type="OrthoDB" id="9768806at2"/>
<dbReference type="EMBL" id="QGGQ01000001">
    <property type="protein sequence ID" value="PWK26053.1"/>
    <property type="molecule type" value="Genomic_DNA"/>
</dbReference>
<dbReference type="Proteomes" id="UP000245667">
    <property type="component" value="Unassembled WGS sequence"/>
</dbReference>
<dbReference type="SMART" id="SM00354">
    <property type="entry name" value="HTH_LACI"/>
    <property type="match status" value="1"/>
</dbReference>
<dbReference type="Pfam" id="PF00356">
    <property type="entry name" value="LacI"/>
    <property type="match status" value="1"/>
</dbReference>
<dbReference type="Proteomes" id="UP000651837">
    <property type="component" value="Unassembled WGS sequence"/>
</dbReference>
<dbReference type="InterPro" id="IPR010982">
    <property type="entry name" value="Lambda_DNA-bd_dom_sf"/>
</dbReference>
<dbReference type="PROSITE" id="PS50932">
    <property type="entry name" value="HTH_LACI_2"/>
    <property type="match status" value="1"/>
</dbReference>
<accession>A0A316EBA1</accession>
<dbReference type="Gene3D" id="3.40.50.2300">
    <property type="match status" value="2"/>
</dbReference>
<keyword evidence="2 5" id="KW-0238">DNA-binding</keyword>
<evidence type="ECO:0000313" key="8">
    <source>
        <dbReference type="Proteomes" id="UP000651837"/>
    </source>
</evidence>
<dbReference type="CDD" id="cd06267">
    <property type="entry name" value="PBP1_LacI_sugar_binding-like"/>
    <property type="match status" value="1"/>
</dbReference>
<proteinExistence type="predicted"/>
<gene>
    <name evidence="5" type="ORF">HZY62_17280</name>
    <name evidence="6" type="ORF">LX92_00797</name>
</gene>
<evidence type="ECO:0000256" key="1">
    <source>
        <dbReference type="ARBA" id="ARBA00023015"/>
    </source>
</evidence>
<keyword evidence="1" id="KW-0805">Transcription regulation</keyword>
<evidence type="ECO:0000313" key="7">
    <source>
        <dbReference type="Proteomes" id="UP000245667"/>
    </source>
</evidence>
<dbReference type="InterPro" id="IPR000843">
    <property type="entry name" value="HTH_LacI"/>
</dbReference>
<comment type="caution">
    <text evidence="6">The sequence shown here is derived from an EMBL/GenBank/DDBJ whole genome shotgun (WGS) entry which is preliminary data.</text>
</comment>
<dbReference type="AlphaFoldDB" id="A0A316EBA1"/>
<evidence type="ECO:0000256" key="3">
    <source>
        <dbReference type="ARBA" id="ARBA00023163"/>
    </source>
</evidence>
<evidence type="ECO:0000256" key="2">
    <source>
        <dbReference type="ARBA" id="ARBA00023125"/>
    </source>
</evidence>
<dbReference type="GO" id="GO:0003700">
    <property type="term" value="F:DNA-binding transcription factor activity"/>
    <property type="evidence" value="ECO:0007669"/>
    <property type="project" value="TreeGrafter"/>
</dbReference>
<reference evidence="6 7" key="1">
    <citation type="submission" date="2018-05" db="EMBL/GenBank/DDBJ databases">
        <title>Genomic Encyclopedia of Archaeal and Bacterial Type Strains, Phase II (KMG-II): from individual species to whole genera.</title>
        <authorList>
            <person name="Goeker M."/>
        </authorList>
    </citation>
    <scope>NUCLEOTIDE SEQUENCE [LARGE SCALE GENOMIC DNA]</scope>
    <source>
        <strain evidence="6 7">DSM 23514</strain>
    </source>
</reference>
<reference evidence="5 8" key="2">
    <citation type="submission" date="2020-07" db="EMBL/GenBank/DDBJ databases">
        <title>The draft genome sequence of Maribacter polysiphoniae KCTC 22021.</title>
        <authorList>
            <person name="Mu L."/>
        </authorList>
    </citation>
    <scope>NUCLEOTIDE SEQUENCE [LARGE SCALE GENOMIC DNA]</scope>
    <source>
        <strain evidence="5 8">KCTC 22021</strain>
    </source>
</reference>
<dbReference type="PANTHER" id="PTHR30146">
    <property type="entry name" value="LACI-RELATED TRANSCRIPTIONAL REPRESSOR"/>
    <property type="match status" value="1"/>
</dbReference>
<dbReference type="SUPFAM" id="SSF53822">
    <property type="entry name" value="Periplasmic binding protein-like I"/>
    <property type="match status" value="1"/>
</dbReference>
<evidence type="ECO:0000313" key="6">
    <source>
        <dbReference type="EMBL" id="PWK26053.1"/>
    </source>
</evidence>
<protein>
    <submittedName>
        <fullName evidence="5">LacI family DNA-binding transcriptional regulator</fullName>
    </submittedName>
    <submittedName>
        <fullName evidence="6">LacI family transcriptional regulator</fullName>
    </submittedName>
</protein>
<dbReference type="GO" id="GO:0000976">
    <property type="term" value="F:transcription cis-regulatory region binding"/>
    <property type="evidence" value="ECO:0007669"/>
    <property type="project" value="TreeGrafter"/>
</dbReference>
<dbReference type="RefSeq" id="WP_109648951.1">
    <property type="nucleotide sequence ID" value="NZ_CAJQNU010000018.1"/>
</dbReference>
<sequence>MSKKTTIYDIAKALNITAATVSRALNNNPRISADTKKMVLETAAELNYKPNRLAMALKSGKSKNVGVVVPYINRSFFSNVIHGIEEELNPMGYNVIICQTHEDAKKEADVLQNLLNAQVDGILISASRQTKGTEHYNQILRKNVPLIFFDRKLNVRGANSVTLDDYEGAYQATQHLIDQGCTKIAHFTVDRYLEIYENRFHGYKQALKDNNIAFDENYIVTLESDIEAGKDAAKKLMELPTPPDAIFSASDPGALGAIQYLKGIGLQIPKDFCVVGFSNEPFTQFMELTISTVDQSPLLMGKTAAKVFLEQMGANNVKIEKQMVLAPSLKIRKSSSRLDPSS</sequence>
<dbReference type="InterPro" id="IPR001761">
    <property type="entry name" value="Peripla_BP/Lac1_sug-bd_dom"/>
</dbReference>
<feature type="domain" description="HTH lacI-type" evidence="4">
    <location>
        <begin position="5"/>
        <end position="59"/>
    </location>
</feature>
<organism evidence="6 7">
    <name type="scientific">Maribacter polysiphoniae</name>
    <dbReference type="NCBI Taxonomy" id="429344"/>
    <lineage>
        <taxon>Bacteria</taxon>
        <taxon>Pseudomonadati</taxon>
        <taxon>Bacteroidota</taxon>
        <taxon>Flavobacteriia</taxon>
        <taxon>Flavobacteriales</taxon>
        <taxon>Flavobacteriaceae</taxon>
        <taxon>Maribacter</taxon>
    </lineage>
</organism>
<dbReference type="Pfam" id="PF00532">
    <property type="entry name" value="Peripla_BP_1"/>
    <property type="match status" value="1"/>
</dbReference>
<keyword evidence="3" id="KW-0804">Transcription</keyword>
<dbReference type="InterPro" id="IPR028082">
    <property type="entry name" value="Peripla_BP_I"/>
</dbReference>
<evidence type="ECO:0000259" key="4">
    <source>
        <dbReference type="PROSITE" id="PS50932"/>
    </source>
</evidence>
<dbReference type="SUPFAM" id="SSF47413">
    <property type="entry name" value="lambda repressor-like DNA-binding domains"/>
    <property type="match status" value="1"/>
</dbReference>
<keyword evidence="8" id="KW-1185">Reference proteome</keyword>
<dbReference type="CDD" id="cd01392">
    <property type="entry name" value="HTH_LacI"/>
    <property type="match status" value="1"/>
</dbReference>
<dbReference type="PANTHER" id="PTHR30146:SF109">
    <property type="entry name" value="HTH-TYPE TRANSCRIPTIONAL REGULATOR GALS"/>
    <property type="match status" value="1"/>
</dbReference>